<evidence type="ECO:0000313" key="2">
    <source>
        <dbReference type="Proteomes" id="UP001060215"/>
    </source>
</evidence>
<sequence>MGVEREAFRFLLLLLILLSSHEGTIMKAVEGRICESKSHGFKGPCMTDHNCALVCRNEGFSGGKCRGVRHRCFCTKLC</sequence>
<accession>A0ACC0G8G5</accession>
<gene>
    <name evidence="1" type="ORF">LOK49_LG10G01195</name>
</gene>
<dbReference type="Proteomes" id="UP001060215">
    <property type="component" value="Chromosome 10"/>
</dbReference>
<name>A0ACC0G8G5_9ERIC</name>
<comment type="caution">
    <text evidence="1">The sequence shown here is derived from an EMBL/GenBank/DDBJ whole genome shotgun (WGS) entry which is preliminary data.</text>
</comment>
<evidence type="ECO:0000313" key="1">
    <source>
        <dbReference type="EMBL" id="KAI7996903.1"/>
    </source>
</evidence>
<organism evidence="1 2">
    <name type="scientific">Camellia lanceoleosa</name>
    <dbReference type="NCBI Taxonomy" id="1840588"/>
    <lineage>
        <taxon>Eukaryota</taxon>
        <taxon>Viridiplantae</taxon>
        <taxon>Streptophyta</taxon>
        <taxon>Embryophyta</taxon>
        <taxon>Tracheophyta</taxon>
        <taxon>Spermatophyta</taxon>
        <taxon>Magnoliopsida</taxon>
        <taxon>eudicotyledons</taxon>
        <taxon>Gunneridae</taxon>
        <taxon>Pentapetalae</taxon>
        <taxon>asterids</taxon>
        <taxon>Ericales</taxon>
        <taxon>Theaceae</taxon>
        <taxon>Camellia</taxon>
    </lineage>
</organism>
<reference evidence="1 2" key="1">
    <citation type="journal article" date="2022" name="Plant J.">
        <title>Chromosome-level genome of Camellia lanceoleosa provides a valuable resource for understanding genome evolution and self-incompatibility.</title>
        <authorList>
            <person name="Gong W."/>
            <person name="Xiao S."/>
            <person name="Wang L."/>
            <person name="Liao Z."/>
            <person name="Chang Y."/>
            <person name="Mo W."/>
            <person name="Hu G."/>
            <person name="Li W."/>
            <person name="Zhao G."/>
            <person name="Zhu H."/>
            <person name="Hu X."/>
            <person name="Ji K."/>
            <person name="Xiang X."/>
            <person name="Song Q."/>
            <person name="Yuan D."/>
            <person name="Jin S."/>
            <person name="Zhang L."/>
        </authorList>
    </citation>
    <scope>NUCLEOTIDE SEQUENCE [LARGE SCALE GENOMIC DNA]</scope>
    <source>
        <strain evidence="1">SQ_2022a</strain>
    </source>
</reference>
<dbReference type="EMBL" id="CM045767">
    <property type="protein sequence ID" value="KAI7996903.1"/>
    <property type="molecule type" value="Genomic_DNA"/>
</dbReference>
<proteinExistence type="predicted"/>
<keyword evidence="2" id="KW-1185">Reference proteome</keyword>
<protein>
    <submittedName>
        <fullName evidence="1">Defensin-like protein 1</fullName>
    </submittedName>
</protein>